<dbReference type="PANTHER" id="PTHR43301">
    <property type="entry name" value="ARABINAN ENDO-1,5-ALPHA-L-ARABINOSIDASE"/>
    <property type="match status" value="1"/>
</dbReference>
<feature type="active site" description="Proton acceptor" evidence="16">
    <location>
        <position position="29"/>
    </location>
</feature>
<keyword evidence="7" id="KW-0858">Xylan degradation</keyword>
<evidence type="ECO:0000256" key="15">
    <source>
        <dbReference type="PIRNR" id="PIRNR026534"/>
    </source>
</evidence>
<name>A0A9W9IDV6_9EURO</name>
<evidence type="ECO:0000256" key="2">
    <source>
        <dbReference type="ARBA" id="ARBA00004613"/>
    </source>
</evidence>
<keyword evidence="13" id="KW-0624">Polysaccharide degradation</keyword>
<evidence type="ECO:0000256" key="1">
    <source>
        <dbReference type="ARBA" id="ARBA00000375"/>
    </source>
</evidence>
<dbReference type="Proteomes" id="UP001146351">
    <property type="component" value="Unassembled WGS sequence"/>
</dbReference>
<feature type="site" description="Important for catalytic activity, responsible for pKa modulation of the active site Glu and correct orientation of both the proton donor and substrate" evidence="17">
    <location>
        <position position="144"/>
    </location>
</feature>
<evidence type="ECO:0000313" key="18">
    <source>
        <dbReference type="EMBL" id="KAJ5173107.1"/>
    </source>
</evidence>
<evidence type="ECO:0000256" key="9">
    <source>
        <dbReference type="ARBA" id="ARBA00022801"/>
    </source>
</evidence>
<keyword evidence="6" id="KW-0964">Secreted</keyword>
<evidence type="ECO:0000256" key="3">
    <source>
        <dbReference type="ARBA" id="ARBA00004834"/>
    </source>
</evidence>
<evidence type="ECO:0000256" key="16">
    <source>
        <dbReference type="PIRSR" id="PIRSR606710-1"/>
    </source>
</evidence>
<dbReference type="InterPro" id="IPR016840">
    <property type="entry name" value="Glyco_hydro_43_endo_a_Ara-ase"/>
</dbReference>
<reference evidence="18" key="2">
    <citation type="journal article" date="2023" name="IMA Fungus">
        <title>Comparative genomic study of the Penicillium genus elucidates a diverse pangenome and 15 lateral gene transfer events.</title>
        <authorList>
            <person name="Petersen C."/>
            <person name="Sorensen T."/>
            <person name="Nielsen M.R."/>
            <person name="Sondergaard T.E."/>
            <person name="Sorensen J.L."/>
            <person name="Fitzpatrick D.A."/>
            <person name="Frisvad J.C."/>
            <person name="Nielsen K.L."/>
        </authorList>
    </citation>
    <scope>NUCLEOTIDE SEQUENCE</scope>
    <source>
        <strain evidence="18">IBT 21917</strain>
    </source>
</reference>
<comment type="catalytic activity">
    <reaction evidence="1 15">
        <text>Endohydrolysis of (1-&gt;5)-alpha-arabinofuranosidic linkages in (1-&gt;5)-arabinans.</text>
        <dbReference type="EC" id="3.2.1.99"/>
    </reaction>
</comment>
<evidence type="ECO:0000256" key="5">
    <source>
        <dbReference type="ARBA" id="ARBA00012586"/>
    </source>
</evidence>
<dbReference type="InterPro" id="IPR023296">
    <property type="entry name" value="Glyco_hydro_beta-prop_sf"/>
</dbReference>
<comment type="similarity">
    <text evidence="4 15">Belongs to the glycosyl hydrolase 43 family.</text>
</comment>
<keyword evidence="11" id="KW-0119">Carbohydrate metabolism</keyword>
<evidence type="ECO:0000313" key="19">
    <source>
        <dbReference type="Proteomes" id="UP001146351"/>
    </source>
</evidence>
<protein>
    <recommendedName>
        <fullName evidence="5 15">Arabinan endo-1,5-alpha-L-arabinosidase</fullName>
        <ecNumber evidence="5 15">3.2.1.99</ecNumber>
    </recommendedName>
</protein>
<sequence length="324" mass="35679">MLAFLFLFVAFAMAYPNRGPCTGDCWTHDPAMLQRKSDGKYFRFATGTGVNVQTSNSVKGPWTDVGSALPDGSKIKLDGVSNKDIWAPDVHFQGGTYYMYYVLSKIGTRNSEIGVASSKNMEPGSWTDHGPVGIPASDAYNKIDPNWISIGDKQYLQFGSFWNDIHQIEMQGPLKVADNAGAHQLAFNETLNHREEGAFMFKHGKFYYLLFCSGIAGKYTADFPAPGEEYAIQVCRSETGTGGFVDRDNRDCRKTGGTLLLSSHGQVYGPGGPGVVDDKDLGLVMYYHYYPLAEKQAGGKKGNSAYMYAWNALGWENDWPVVKG</sequence>
<keyword evidence="12 15" id="KW-0326">Glycosidase</keyword>
<dbReference type="CDD" id="cd18831">
    <property type="entry name" value="GH43_AnAbnA-like"/>
    <property type="match status" value="1"/>
</dbReference>
<evidence type="ECO:0000256" key="17">
    <source>
        <dbReference type="PIRSR" id="PIRSR606710-2"/>
    </source>
</evidence>
<evidence type="ECO:0000256" key="12">
    <source>
        <dbReference type="ARBA" id="ARBA00023295"/>
    </source>
</evidence>
<dbReference type="GO" id="GO:0045493">
    <property type="term" value="P:xylan catabolic process"/>
    <property type="evidence" value="ECO:0007669"/>
    <property type="project" value="UniProtKB-KW"/>
</dbReference>
<dbReference type="InterPro" id="IPR050727">
    <property type="entry name" value="GH43_arabinanases"/>
</dbReference>
<feature type="active site" description="Proton donor" evidence="16">
    <location>
        <position position="196"/>
    </location>
</feature>
<comment type="pathway">
    <text evidence="3 15">Glycan metabolism; L-arabinan degradation.</text>
</comment>
<dbReference type="PANTHER" id="PTHR43301:SF7">
    <property type="entry name" value="ARABINAN ENDO-1,5-ALPHA-L-ARABINOSIDASE C"/>
    <property type="match status" value="1"/>
</dbReference>
<keyword evidence="10" id="KW-0325">Glycoprotein</keyword>
<evidence type="ECO:0000256" key="6">
    <source>
        <dbReference type="ARBA" id="ARBA00022525"/>
    </source>
</evidence>
<evidence type="ECO:0000256" key="11">
    <source>
        <dbReference type="ARBA" id="ARBA00023277"/>
    </source>
</evidence>
<evidence type="ECO:0000256" key="14">
    <source>
        <dbReference type="ARBA" id="ARBA00025221"/>
    </source>
</evidence>
<reference evidence="18" key="1">
    <citation type="submission" date="2022-11" db="EMBL/GenBank/DDBJ databases">
        <authorList>
            <person name="Petersen C."/>
        </authorList>
    </citation>
    <scope>NUCLEOTIDE SEQUENCE</scope>
    <source>
        <strain evidence="18">IBT 21917</strain>
    </source>
</reference>
<dbReference type="Gene3D" id="2.115.10.20">
    <property type="entry name" value="Glycosyl hydrolase domain, family 43"/>
    <property type="match status" value="1"/>
</dbReference>
<gene>
    <name evidence="18" type="ORF">N7492_005700</name>
</gene>
<evidence type="ECO:0000256" key="10">
    <source>
        <dbReference type="ARBA" id="ARBA00023180"/>
    </source>
</evidence>
<dbReference type="GO" id="GO:0005576">
    <property type="term" value="C:extracellular region"/>
    <property type="evidence" value="ECO:0007669"/>
    <property type="project" value="UniProtKB-SubCell"/>
</dbReference>
<comment type="caution">
    <text evidence="18">The sequence shown here is derived from an EMBL/GenBank/DDBJ whole genome shotgun (WGS) entry which is preliminary data.</text>
</comment>
<keyword evidence="19" id="KW-1185">Reference proteome</keyword>
<evidence type="ECO:0000256" key="13">
    <source>
        <dbReference type="ARBA" id="ARBA00023326"/>
    </source>
</evidence>
<keyword evidence="9 15" id="KW-0378">Hydrolase</keyword>
<dbReference type="Pfam" id="PF04616">
    <property type="entry name" value="Glyco_hydro_43"/>
    <property type="match status" value="1"/>
</dbReference>
<dbReference type="InterPro" id="IPR006710">
    <property type="entry name" value="Glyco_hydro_43"/>
</dbReference>
<dbReference type="PIRSF" id="PIRSF026534">
    <property type="entry name" value="Endo_alpha-L-arabinosidase"/>
    <property type="match status" value="1"/>
</dbReference>
<proteinExistence type="inferred from homology"/>
<organism evidence="18 19">
    <name type="scientific">Penicillium capsulatum</name>
    <dbReference type="NCBI Taxonomy" id="69766"/>
    <lineage>
        <taxon>Eukaryota</taxon>
        <taxon>Fungi</taxon>
        <taxon>Dikarya</taxon>
        <taxon>Ascomycota</taxon>
        <taxon>Pezizomycotina</taxon>
        <taxon>Eurotiomycetes</taxon>
        <taxon>Eurotiomycetidae</taxon>
        <taxon>Eurotiales</taxon>
        <taxon>Aspergillaceae</taxon>
        <taxon>Penicillium</taxon>
    </lineage>
</organism>
<dbReference type="SUPFAM" id="SSF75005">
    <property type="entry name" value="Arabinanase/levansucrase/invertase"/>
    <property type="match status" value="1"/>
</dbReference>
<dbReference type="GO" id="GO:0046558">
    <property type="term" value="F:arabinan endo-1,5-alpha-L-arabinosidase activity"/>
    <property type="evidence" value="ECO:0007669"/>
    <property type="project" value="UniProtKB-EC"/>
</dbReference>
<evidence type="ECO:0000256" key="8">
    <source>
        <dbReference type="ARBA" id="ARBA00022729"/>
    </source>
</evidence>
<dbReference type="EMBL" id="JAPQKO010000003">
    <property type="protein sequence ID" value="KAJ5173107.1"/>
    <property type="molecule type" value="Genomic_DNA"/>
</dbReference>
<evidence type="ECO:0000256" key="4">
    <source>
        <dbReference type="ARBA" id="ARBA00009865"/>
    </source>
</evidence>
<dbReference type="OrthoDB" id="195678at2759"/>
<comment type="subcellular location">
    <subcellularLocation>
        <location evidence="2">Secreted</location>
    </subcellularLocation>
</comment>
<dbReference type="EC" id="3.2.1.99" evidence="5 15"/>
<comment type="function">
    <text evidence="14">Endo-1,5-alpha-L-arabinanase involved in degradation of pectin. Its preferred substrate is linear 1,5-alpha-L-arabinan.</text>
</comment>
<keyword evidence="8" id="KW-0732">Signal</keyword>
<dbReference type="AlphaFoldDB" id="A0A9W9IDV6"/>
<evidence type="ECO:0000256" key="7">
    <source>
        <dbReference type="ARBA" id="ARBA00022651"/>
    </source>
</evidence>
<accession>A0A9W9IDV6</accession>